<feature type="chain" id="PRO_5039585075" evidence="1">
    <location>
        <begin position="29"/>
        <end position="129"/>
    </location>
</feature>
<keyword evidence="3" id="KW-1185">Reference proteome</keyword>
<name>A0A286E0F5_9ACTN</name>
<evidence type="ECO:0000313" key="2">
    <source>
        <dbReference type="EMBL" id="SOD64364.1"/>
    </source>
</evidence>
<organism evidence="2 3">
    <name type="scientific">Streptomyces zhaozhouensis</name>
    <dbReference type="NCBI Taxonomy" id="1300267"/>
    <lineage>
        <taxon>Bacteria</taxon>
        <taxon>Bacillati</taxon>
        <taxon>Actinomycetota</taxon>
        <taxon>Actinomycetes</taxon>
        <taxon>Kitasatosporales</taxon>
        <taxon>Streptomycetaceae</taxon>
        <taxon>Streptomyces</taxon>
    </lineage>
</organism>
<dbReference type="EMBL" id="OCNE01000016">
    <property type="protein sequence ID" value="SOD64364.1"/>
    <property type="molecule type" value="Genomic_DNA"/>
</dbReference>
<accession>A0A286E0F5</accession>
<sequence>MQRLRELRNIGPRLWAAAAVLVFTAATATLGTHTASADSDQCPNGSFCVWEQSSYRGDFRHYTSSNANVGDYMNDRMTSYWNRTGKTVSVYEHSNYTGCMFSVAPGASEAAVASHFNDKMTSIRVGSGC</sequence>
<keyword evidence="1" id="KW-0732">Signal</keyword>
<dbReference type="SUPFAM" id="SSF49695">
    <property type="entry name" value="gamma-Crystallin-like"/>
    <property type="match status" value="1"/>
</dbReference>
<dbReference type="Gene3D" id="2.60.20.10">
    <property type="entry name" value="Crystallins"/>
    <property type="match status" value="1"/>
</dbReference>
<dbReference type="OrthoDB" id="4247266at2"/>
<evidence type="ECO:0000256" key="1">
    <source>
        <dbReference type="SAM" id="SignalP"/>
    </source>
</evidence>
<dbReference type="Pfam" id="PF03995">
    <property type="entry name" value="Inhibitor_I36"/>
    <property type="match status" value="1"/>
</dbReference>
<gene>
    <name evidence="2" type="ORF">SAMN06297387_11688</name>
</gene>
<dbReference type="AlphaFoldDB" id="A0A286E0F5"/>
<dbReference type="Proteomes" id="UP000219072">
    <property type="component" value="Unassembled WGS sequence"/>
</dbReference>
<proteinExistence type="predicted"/>
<evidence type="ECO:0000313" key="3">
    <source>
        <dbReference type="Proteomes" id="UP000219072"/>
    </source>
</evidence>
<dbReference type="InterPro" id="IPR011024">
    <property type="entry name" value="G_crystallin-like"/>
</dbReference>
<feature type="signal peptide" evidence="1">
    <location>
        <begin position="1"/>
        <end position="28"/>
    </location>
</feature>
<reference evidence="2 3" key="1">
    <citation type="submission" date="2017-09" db="EMBL/GenBank/DDBJ databases">
        <authorList>
            <person name="Ehlers B."/>
            <person name="Leendertz F.H."/>
        </authorList>
    </citation>
    <scope>NUCLEOTIDE SEQUENCE [LARGE SCALE GENOMIC DNA]</scope>
    <source>
        <strain evidence="2 3">CGMCC 4.7095</strain>
    </source>
</reference>
<dbReference type="RefSeq" id="WP_097232798.1">
    <property type="nucleotide sequence ID" value="NZ_OCNE01000016.1"/>
</dbReference>
<protein>
    <submittedName>
        <fullName evidence="2">Peptidase inhibitor family I36</fullName>
    </submittedName>
</protein>